<feature type="region of interest" description="Disordered" evidence="1">
    <location>
        <begin position="49"/>
        <end position="87"/>
    </location>
</feature>
<feature type="compositionally biased region" description="Low complexity" evidence="1">
    <location>
        <begin position="136"/>
        <end position="149"/>
    </location>
</feature>
<feature type="region of interest" description="Disordered" evidence="1">
    <location>
        <begin position="855"/>
        <end position="883"/>
    </location>
</feature>
<feature type="region of interest" description="Disordered" evidence="1">
    <location>
        <begin position="100"/>
        <end position="150"/>
    </location>
</feature>
<protein>
    <recommendedName>
        <fullName evidence="2">Protein kinase domain-containing protein</fullName>
    </recommendedName>
</protein>
<organism evidence="3 4">
    <name type="scientific">Plasmodium malariae</name>
    <dbReference type="NCBI Taxonomy" id="5858"/>
    <lineage>
        <taxon>Eukaryota</taxon>
        <taxon>Sar</taxon>
        <taxon>Alveolata</taxon>
        <taxon>Apicomplexa</taxon>
        <taxon>Aconoidasida</taxon>
        <taxon>Haemosporida</taxon>
        <taxon>Plasmodiidae</taxon>
        <taxon>Plasmodium</taxon>
        <taxon>Plasmodium (Plasmodium)</taxon>
    </lineage>
</organism>
<feature type="compositionally biased region" description="Basic and acidic residues" evidence="1">
    <location>
        <begin position="996"/>
        <end position="1005"/>
    </location>
</feature>
<proteinExistence type="predicted"/>
<dbReference type="VEuPathDB" id="PlasmoDB:PmUG01_14037800"/>
<feature type="compositionally biased region" description="Acidic residues" evidence="1">
    <location>
        <begin position="107"/>
        <end position="125"/>
    </location>
</feature>
<feature type="compositionally biased region" description="Low complexity" evidence="1">
    <location>
        <begin position="793"/>
        <end position="803"/>
    </location>
</feature>
<dbReference type="GO" id="GO:0004672">
    <property type="term" value="F:protein kinase activity"/>
    <property type="evidence" value="ECO:0007669"/>
    <property type="project" value="InterPro"/>
</dbReference>
<feature type="region of interest" description="Disordered" evidence="1">
    <location>
        <begin position="978"/>
        <end position="1007"/>
    </location>
</feature>
<dbReference type="SUPFAM" id="SSF56112">
    <property type="entry name" value="Protein kinase-like (PK-like)"/>
    <property type="match status" value="1"/>
</dbReference>
<accession>A0A1D3TEI2</accession>
<feature type="region of interest" description="Disordered" evidence="1">
    <location>
        <begin position="646"/>
        <end position="725"/>
    </location>
</feature>
<dbReference type="GO" id="GO:0005524">
    <property type="term" value="F:ATP binding"/>
    <property type="evidence" value="ECO:0007669"/>
    <property type="project" value="InterPro"/>
</dbReference>
<feature type="compositionally biased region" description="Basic and acidic residues" evidence="1">
    <location>
        <begin position="646"/>
        <end position="659"/>
    </location>
</feature>
<dbReference type="RefSeq" id="XP_028864279.1">
    <property type="nucleotide sequence ID" value="XM_029007940.1"/>
</dbReference>
<dbReference type="InterPro" id="IPR011009">
    <property type="entry name" value="Kinase-like_dom_sf"/>
</dbReference>
<evidence type="ECO:0000313" key="3">
    <source>
        <dbReference type="EMBL" id="SCP03324.1"/>
    </source>
</evidence>
<reference evidence="3 4" key="1">
    <citation type="submission" date="2016-06" db="EMBL/GenBank/DDBJ databases">
        <authorList>
            <consortium name="Pathogen Informatics"/>
        </authorList>
    </citation>
    <scope>NUCLEOTIDE SEQUENCE [LARGE SCALE GENOMIC DNA]</scope>
</reference>
<feature type="region of interest" description="Disordered" evidence="1">
    <location>
        <begin position="756"/>
        <end position="804"/>
    </location>
</feature>
<dbReference type="EMBL" id="LT594635">
    <property type="protein sequence ID" value="SCP03324.1"/>
    <property type="molecule type" value="Genomic_DNA"/>
</dbReference>
<feature type="compositionally biased region" description="Low complexity" evidence="1">
    <location>
        <begin position="696"/>
        <end position="719"/>
    </location>
</feature>
<dbReference type="OrthoDB" id="4062651at2759"/>
<gene>
    <name evidence="3" type="primary">PmUG01_14037800</name>
    <name evidence="3" type="ORF">PMUG01_14037800</name>
</gene>
<feature type="domain" description="Protein kinase" evidence="2">
    <location>
        <begin position="1184"/>
        <end position="1523"/>
    </location>
</feature>
<dbReference type="KEGG" id="pmal:PMUG01_14037800"/>
<dbReference type="OMA" id="YEAKFQF"/>
<feature type="compositionally biased region" description="Basic and acidic residues" evidence="1">
    <location>
        <begin position="781"/>
        <end position="791"/>
    </location>
</feature>
<feature type="compositionally biased region" description="Polar residues" evidence="1">
    <location>
        <begin position="764"/>
        <end position="778"/>
    </location>
</feature>
<feature type="compositionally biased region" description="Polar residues" evidence="1">
    <location>
        <begin position="682"/>
        <end position="695"/>
    </location>
</feature>
<dbReference type="Gene3D" id="1.10.510.10">
    <property type="entry name" value="Transferase(Phosphotransferase) domain 1"/>
    <property type="match status" value="1"/>
</dbReference>
<name>A0A1D3TEI2_PLAMA</name>
<keyword evidence="4" id="KW-1185">Reference proteome</keyword>
<dbReference type="InterPro" id="IPR000719">
    <property type="entry name" value="Prot_kinase_dom"/>
</dbReference>
<evidence type="ECO:0000256" key="1">
    <source>
        <dbReference type="SAM" id="MobiDB-lite"/>
    </source>
</evidence>
<dbReference type="Proteomes" id="UP000219813">
    <property type="component" value="Chromosome 14"/>
</dbReference>
<feature type="compositionally biased region" description="Basic and acidic residues" evidence="1">
    <location>
        <begin position="51"/>
        <end position="80"/>
    </location>
</feature>
<evidence type="ECO:0000313" key="4">
    <source>
        <dbReference type="Proteomes" id="UP000219813"/>
    </source>
</evidence>
<dbReference type="GeneID" id="39871689"/>
<dbReference type="PROSITE" id="PS50011">
    <property type="entry name" value="PROTEIN_KINASE_DOM"/>
    <property type="match status" value="1"/>
</dbReference>
<evidence type="ECO:0000259" key="2">
    <source>
        <dbReference type="PROSITE" id="PS50011"/>
    </source>
</evidence>
<sequence length="2684" mass="316296">MKFTSFIKRLFIFNAVIFILNKYIKKKNCDFSFFIHSLKIKSIKNTNINNEEGKTSETSRRNTSGHDETTFFSVDHEDHNVAGSDEESSYIYSSDIDSSDIERSDIDSSDIDSSDIDSSDVDSSDVDSRNDDSADNDNAYDNSAYDNSSTSYNEKITKTSYLKRTNTNPFSDERKNLKGKIGIKEPSKEEKKHNEKIKKKKKIPIIYTSIEDIKRFSYIKGKLKLVYVKSFYNDNQKELYEAKFQFYNNKIIYVATFAVIRNSLKDNINQTEKWFNAHMKVLQKNNYNITVRCDEGVEKYYGTISFNTDELQQFKILRKSLKNKLNLTYDNFFNNLKSFYSSKKKYLEYINFKFINPYVSNTFNIKKNYSEISKQKASDEFLKNLISFDKIKYVSQRMERGYSVLCDLEKNFKKVEDRFIMYNLLRDNIIESEESQEVIIFETEDKDIFTYDSIYSRDIQIMSNNFEMEILMNENGIVNENDIYFYLNKYNPVHLELQNKGIIKYAFIYTWLSKYFTNSNKYKNFYPHFYLAKYRNNSEVGIHNINFYSPQHYSFIEKNDKRYNNSTNENKNSTWSKFYNVHEKQSKLKEKNKSKYNKASDHYFGSHISNETLCKYNMACRKIKDEGNVIYTKNSSALSFVELKAKSKSDDKNMGESYRKVAPGSANSEQQGGGGSNSNANVNDTNKNSDITESGVNDSNNDRINNSNVNTSSNSTVNTIREERDKNEHIINETRKTDIFKDKYDINIDLTKESKERDIKRHNSPVNNTKVQSTSNIKGIQKNENKDKDNTENETNNSNSNSSYISGVLGYMKKVKDIFSNDTKSIPLSTSAMITADSVANVMANVLASSKLLQDRNTEKNSTFDKDSSNKKNVSDKELTNKGKLSVKEKSLSNENPSLAEKISQEQVKLEQEKKENEQTITDQIAPSIQKIYDEKASSEKISATDKELENEQNDVFEEKERIDKPYSTDIEYPLDQIKKESEEESNTNEQLLSEENVKSDEQSQTHEYFNDDDIISLEKKLFPDKSFEYEDESLNDQKSEPYGTNNYNENSLHQQVHNYGQDYPQDVTSLLKGSKQSARKFFGLSNYNINKYMNQHNINENLNDKFFEKQDDLTIYQNILDKHPNRMIVGLLEKEAEDMFILNWLYGNDILCVIRSSDYNELFYNMINRDYLKILNVFKLRNDNQMSVISKDSKGILINANFHPHYSALKFFFNDKYNNNVFEEELKSYLLLVHYLLNSNISPCKNYKNVKYFYNEDTFNISNLHFINNKLFLLVSECALEILHWNIPTGIIRKNENYTNTSIFSRVIKYVSKNIHHFGFKLRILNEEDAVHFVMNNRDIMDNDYDVKYDFFLKVASKLYYLQSLGLIHRNIKADNYFVQKKQAHSKYIDILLGDFNYIIEESSYGTFRGSSIYSSPEKLDSYFNRTIYNLKSDVFSLGLSLSTIFLKRNFFFKNIERKLKFPVGKYTVSILKRNPMVLLWIKAVNPFIKKRFNIFKYRSYLKVSVHELEKRLSKKYIYEWFEGKCESIGYKEESYLQSLFMKTHDRTMNRWSSDIISSKGEDQNNFDTCFFKYTMNASAEKTSFSNSSEGSHNFYDNLKKDDDKGKTMSKFLYQFPTYERKINTISVKHESTDEDFYRRTKDTTAESVDKSDKLDKTENEYDFTNASNINLKNYSRRKKKKKIPKAYISEESNVNKIPYGDKLENTIDYSSLDEYNMKKYMYACYTFKNGIVGTIMKIFSIEFEAYRPEIFDIYLLLKKELTYLEDKDDNIKNTLSILRNISEPDINTILRERLFDRYYNIKKNIILKALLFYGYFSIYEHLSYEFKLYELENFPLKEMNNDTFETIINRCMERVNFSEFSNLLLVQHIYNNYQKEKIYSNIYINLYTVEDSIYNIDTDKITSFISNNNKNRFIDIDFKGKYNFLLYMRKEAMESRAYHTNLNELKTPPLNVDYRSIRLATNEYNIPFINSFIIRIDNFAIKDIDINLAVLLNNIFWSLKGKCKCINYTHIQEEFEKNDLLSEDKIRITQIDLHKPIGTVLKELINEESELSVNENKQFNVLSFKPMNIQLDIVLRNSLHLIDRKTVISCARKLNKKAEIYIPSISSIRKNETVKIKIDLGSSKFFYLSFNISLLRSQEILVKDIVYFLYRNYKSELDRTIAYSSIRRNKNRSKFNCLLMNEYNTFFYNNLTGNLIKETSFNKVISLLYNIELMEPNYVIKASMNYYNNRGRDNGLLRLVTIHNVIYEKRGVDSNEAEYFLELSNGVYSEESNQNIDSDKLKLSKQDCLRVRKEKNMIRVNDEESSYHYGTVECLHFLNKKVIPFFNDYNTTNVFDQIVIPSSFIFINKDKKGKNGNFIHSTKTVNFNIVSNIMNLQKYQKEMYTSSDFLYSILQWFLLDKPYDKNDRCNFITHKSNTSIYDMVLSITTAKETKHILYKNNEDVIKFLFYIILKDHDINQYTSEFIMSAIKMHNLKISFVLKNESNYIFPDIQNLDSQFNESSNVRVINCLKQLNGKNVTLLGDGFDEELYIPLSVNFLNKNIIYRISKDTFNKMIYNFTSHEITMKYSKELFKCILSPLTEIEIKFRYLFLSDLSYYVDIPNKLKKNNKSFLVTMNPTFYENLNEKCNFHGNNCSSAVEEIISYINSTFMEPVFVVKNVINYFLRKKIRGVLRKAKYRIFS</sequence>